<dbReference type="Gene3D" id="1.10.8.430">
    <property type="entry name" value="Helical domain of apoptotic protease-activating factors"/>
    <property type="match status" value="1"/>
</dbReference>
<reference evidence="3" key="2">
    <citation type="submission" date="2023-06" db="EMBL/GenBank/DDBJ databases">
        <authorList>
            <person name="Swenson N.G."/>
            <person name="Wegrzyn J.L."/>
            <person name="Mcevoy S.L."/>
        </authorList>
    </citation>
    <scope>NUCLEOTIDE SEQUENCE</scope>
    <source>
        <strain evidence="3">NS2018</strain>
        <tissue evidence="3">Leaf</tissue>
    </source>
</reference>
<evidence type="ECO:0008006" key="5">
    <source>
        <dbReference type="Google" id="ProtNLM"/>
    </source>
</evidence>
<keyword evidence="2" id="KW-0611">Plant defense</keyword>
<protein>
    <recommendedName>
        <fullName evidence="5">NB-ARC domain-containing protein</fullName>
    </recommendedName>
</protein>
<keyword evidence="1" id="KW-0547">Nucleotide-binding</keyword>
<evidence type="ECO:0000256" key="2">
    <source>
        <dbReference type="ARBA" id="ARBA00022821"/>
    </source>
</evidence>
<dbReference type="EMBL" id="JAUESC010000003">
    <property type="protein sequence ID" value="KAK0602529.1"/>
    <property type="molecule type" value="Genomic_DNA"/>
</dbReference>
<accession>A0AA39VY43</accession>
<dbReference type="InterPro" id="IPR050905">
    <property type="entry name" value="Plant_NBS-LRR"/>
</dbReference>
<evidence type="ECO:0000313" key="4">
    <source>
        <dbReference type="Proteomes" id="UP001168877"/>
    </source>
</evidence>
<sequence length="284" mass="31884">MDSECNFSVDTLKEAEAWSLFKNTAGTCTEQPDLKSIAFDVAKECGGMPLAIVAIAKALKNKEEYVWINALEKLKSPSLESFEGIMTKNVYTSIKLSYDYLDTTELKEIFLLCSRMGCTYDASIRDLFRYGSGLGFFESSNTLEKAQCRVEDLVKKLKDNSLLLDAPNKTSASHSYTISDGERFAMHDIICDVARSISREKGNVCTMIDDVISCSWAKKNILKNCTSITLHDIGELPKDLKPFGQLFRLLEIARNPLEPQTLQAKDGKECYAFSGKLDFRQFMC</sequence>
<dbReference type="InterPro" id="IPR027417">
    <property type="entry name" value="P-loop_NTPase"/>
</dbReference>
<dbReference type="PANTHER" id="PTHR33463">
    <property type="entry name" value="NB-ARC DOMAIN-CONTAINING PROTEIN-RELATED"/>
    <property type="match status" value="1"/>
</dbReference>
<keyword evidence="4" id="KW-1185">Reference proteome</keyword>
<dbReference type="GO" id="GO:0043531">
    <property type="term" value="F:ADP binding"/>
    <property type="evidence" value="ECO:0007669"/>
    <property type="project" value="InterPro"/>
</dbReference>
<dbReference type="AlphaFoldDB" id="A0AA39VY43"/>
<dbReference type="GO" id="GO:0006952">
    <property type="term" value="P:defense response"/>
    <property type="evidence" value="ECO:0007669"/>
    <property type="project" value="UniProtKB-KW"/>
</dbReference>
<comment type="caution">
    <text evidence="3">The sequence shown here is derived from an EMBL/GenBank/DDBJ whole genome shotgun (WGS) entry which is preliminary data.</text>
</comment>
<dbReference type="Proteomes" id="UP001168877">
    <property type="component" value="Unassembled WGS sequence"/>
</dbReference>
<name>A0AA39VY43_ACESA</name>
<proteinExistence type="predicted"/>
<evidence type="ECO:0000313" key="3">
    <source>
        <dbReference type="EMBL" id="KAK0602529.1"/>
    </source>
</evidence>
<gene>
    <name evidence="3" type="ORF">LWI29_034492</name>
</gene>
<evidence type="ECO:0000256" key="1">
    <source>
        <dbReference type="ARBA" id="ARBA00022741"/>
    </source>
</evidence>
<dbReference type="InterPro" id="IPR042197">
    <property type="entry name" value="Apaf_helical"/>
</dbReference>
<dbReference type="SUPFAM" id="SSF52540">
    <property type="entry name" value="P-loop containing nucleoside triphosphate hydrolases"/>
    <property type="match status" value="1"/>
</dbReference>
<reference evidence="3" key="1">
    <citation type="journal article" date="2022" name="Plant J.">
        <title>Strategies of tolerance reflected in two North American maple genomes.</title>
        <authorList>
            <person name="McEvoy S.L."/>
            <person name="Sezen U.U."/>
            <person name="Trouern-Trend A."/>
            <person name="McMahon S.M."/>
            <person name="Schaberg P.G."/>
            <person name="Yang J."/>
            <person name="Wegrzyn J.L."/>
            <person name="Swenson N.G."/>
        </authorList>
    </citation>
    <scope>NUCLEOTIDE SEQUENCE</scope>
    <source>
        <strain evidence="3">NS2018</strain>
    </source>
</reference>
<dbReference type="GO" id="GO:0005524">
    <property type="term" value="F:ATP binding"/>
    <property type="evidence" value="ECO:0007669"/>
    <property type="project" value="UniProtKB-KW"/>
</dbReference>
<dbReference type="PANTHER" id="PTHR33463:SF136">
    <property type="entry name" value="NB-ARC DOMAIN-CONTAINING PROTEIN"/>
    <property type="match status" value="1"/>
</dbReference>
<organism evidence="3 4">
    <name type="scientific">Acer saccharum</name>
    <name type="common">Sugar maple</name>
    <dbReference type="NCBI Taxonomy" id="4024"/>
    <lineage>
        <taxon>Eukaryota</taxon>
        <taxon>Viridiplantae</taxon>
        <taxon>Streptophyta</taxon>
        <taxon>Embryophyta</taxon>
        <taxon>Tracheophyta</taxon>
        <taxon>Spermatophyta</taxon>
        <taxon>Magnoliopsida</taxon>
        <taxon>eudicotyledons</taxon>
        <taxon>Gunneridae</taxon>
        <taxon>Pentapetalae</taxon>
        <taxon>rosids</taxon>
        <taxon>malvids</taxon>
        <taxon>Sapindales</taxon>
        <taxon>Sapindaceae</taxon>
        <taxon>Hippocastanoideae</taxon>
        <taxon>Acereae</taxon>
        <taxon>Acer</taxon>
    </lineage>
</organism>